<dbReference type="PROSITE" id="PS50240">
    <property type="entry name" value="TRYPSIN_DOM"/>
    <property type="match status" value="1"/>
</dbReference>
<feature type="domain" description="Peptidase S1" evidence="7">
    <location>
        <begin position="28"/>
        <end position="264"/>
    </location>
</feature>
<dbReference type="PANTHER" id="PTHR24252">
    <property type="entry name" value="ACROSIN-RELATED"/>
    <property type="match status" value="1"/>
</dbReference>
<keyword evidence="5" id="KW-1015">Disulfide bond</keyword>
<dbReference type="FunFam" id="2.40.10.10:FF:000024">
    <property type="entry name" value="Serine protease 53"/>
    <property type="match status" value="1"/>
</dbReference>
<feature type="chain" id="PRO_5018670103" description="Peptidase S1 domain-containing protein" evidence="6">
    <location>
        <begin position="19"/>
        <end position="273"/>
    </location>
</feature>
<dbReference type="PRINTS" id="PR00722">
    <property type="entry name" value="CHYMOTRYPSIN"/>
</dbReference>
<keyword evidence="3" id="KW-0378">Hydrolase</keyword>
<reference evidence="8" key="1">
    <citation type="submission" date="2025-08" db="UniProtKB">
        <authorList>
            <consortium name="Ensembl"/>
        </authorList>
    </citation>
    <scope>IDENTIFICATION</scope>
</reference>
<dbReference type="OMA" id="GMPSERY"/>
<evidence type="ECO:0000256" key="3">
    <source>
        <dbReference type="ARBA" id="ARBA00022801"/>
    </source>
</evidence>
<name>A0A3Q3WEJ4_MOLML</name>
<accession>A0A3Q3WEJ4</accession>
<evidence type="ECO:0000313" key="8">
    <source>
        <dbReference type="Ensembl" id="ENSMMOP00000007189.1"/>
    </source>
</evidence>
<dbReference type="InterPro" id="IPR009003">
    <property type="entry name" value="Peptidase_S1_PA"/>
</dbReference>
<organism evidence="8 9">
    <name type="scientific">Mola mola</name>
    <name type="common">Ocean sunfish</name>
    <name type="synonym">Tetraodon mola</name>
    <dbReference type="NCBI Taxonomy" id="94237"/>
    <lineage>
        <taxon>Eukaryota</taxon>
        <taxon>Metazoa</taxon>
        <taxon>Chordata</taxon>
        <taxon>Craniata</taxon>
        <taxon>Vertebrata</taxon>
        <taxon>Euteleostomi</taxon>
        <taxon>Actinopterygii</taxon>
        <taxon>Neopterygii</taxon>
        <taxon>Teleostei</taxon>
        <taxon>Neoteleostei</taxon>
        <taxon>Acanthomorphata</taxon>
        <taxon>Eupercaria</taxon>
        <taxon>Tetraodontiformes</taxon>
        <taxon>Molidae</taxon>
        <taxon>Mola</taxon>
    </lineage>
</organism>
<dbReference type="Pfam" id="PF00089">
    <property type="entry name" value="Trypsin"/>
    <property type="match status" value="1"/>
</dbReference>
<dbReference type="AlphaFoldDB" id="A0A3Q3WEJ4"/>
<evidence type="ECO:0000256" key="4">
    <source>
        <dbReference type="ARBA" id="ARBA00022825"/>
    </source>
</evidence>
<feature type="signal peptide" evidence="6">
    <location>
        <begin position="1"/>
        <end position="18"/>
    </location>
</feature>
<dbReference type="GO" id="GO:0006508">
    <property type="term" value="P:proteolysis"/>
    <property type="evidence" value="ECO:0007669"/>
    <property type="project" value="UniProtKB-KW"/>
</dbReference>
<keyword evidence="2 6" id="KW-0732">Signal</keyword>
<dbReference type="SUPFAM" id="SSF50494">
    <property type="entry name" value="Trypsin-like serine proteases"/>
    <property type="match status" value="1"/>
</dbReference>
<dbReference type="GO" id="GO:0004252">
    <property type="term" value="F:serine-type endopeptidase activity"/>
    <property type="evidence" value="ECO:0007669"/>
    <property type="project" value="InterPro"/>
</dbReference>
<dbReference type="CDD" id="cd00190">
    <property type="entry name" value="Tryp_SPc"/>
    <property type="match status" value="1"/>
</dbReference>
<keyword evidence="1" id="KW-0645">Protease</keyword>
<reference evidence="8" key="2">
    <citation type="submission" date="2025-09" db="UniProtKB">
        <authorList>
            <consortium name="Ensembl"/>
        </authorList>
    </citation>
    <scope>IDENTIFICATION</scope>
</reference>
<evidence type="ECO:0000256" key="5">
    <source>
        <dbReference type="ARBA" id="ARBA00023157"/>
    </source>
</evidence>
<dbReference type="InterPro" id="IPR001314">
    <property type="entry name" value="Peptidase_S1A"/>
</dbReference>
<proteinExistence type="predicted"/>
<keyword evidence="4" id="KW-0720">Serine protease</keyword>
<dbReference type="Gene3D" id="2.40.10.10">
    <property type="entry name" value="Trypsin-like serine proteases"/>
    <property type="match status" value="1"/>
</dbReference>
<dbReference type="PANTHER" id="PTHR24252:SF7">
    <property type="entry name" value="HYALIN"/>
    <property type="match status" value="1"/>
</dbReference>
<dbReference type="InterPro" id="IPR043504">
    <property type="entry name" value="Peptidase_S1_PA_chymotrypsin"/>
</dbReference>
<evidence type="ECO:0000313" key="9">
    <source>
        <dbReference type="Proteomes" id="UP000261620"/>
    </source>
</evidence>
<dbReference type="Proteomes" id="UP000261620">
    <property type="component" value="Unplaced"/>
</dbReference>
<dbReference type="SMART" id="SM00020">
    <property type="entry name" value="Tryp_SPc"/>
    <property type="match status" value="1"/>
</dbReference>
<evidence type="ECO:0000259" key="7">
    <source>
        <dbReference type="PROSITE" id="PS50240"/>
    </source>
</evidence>
<dbReference type="STRING" id="94237.ENSMMOP00000007189"/>
<evidence type="ECO:0000256" key="2">
    <source>
        <dbReference type="ARBA" id="ARBA00022729"/>
    </source>
</evidence>
<evidence type="ECO:0000256" key="1">
    <source>
        <dbReference type="ARBA" id="ARBA00022670"/>
    </source>
</evidence>
<dbReference type="InterPro" id="IPR001254">
    <property type="entry name" value="Trypsin_dom"/>
</dbReference>
<evidence type="ECO:0000256" key="6">
    <source>
        <dbReference type="SAM" id="SignalP"/>
    </source>
</evidence>
<protein>
    <recommendedName>
        <fullName evidence="7">Peptidase S1 domain-containing protein</fullName>
    </recommendedName>
</protein>
<sequence>MAFCKLVTVLLLIHNTGGLSGAKVRSSIVGGHNALKGRWPWMVHLNITSDGINQWRCGGTILDHDWVLTAANCWDKKLAPNIFRSMAWVGSYSLQKASARYMGILYVISHPKYQATSSGYVNNIALVKLNKKIIFSKDVFKVNLPNTSQNFSPSSKCWITGWGNVKTGGTLYPETLQELEINIIDQSVCNAVHPELTSDMICAGDQAGGKDACKGDYGGPLVSSDFFQVGIMSYGSRKGCGLPGHPGVYTKVSEYLHFINSYIKRDEEASSEI</sequence>
<dbReference type="Ensembl" id="ENSMMOT00000007324.1">
    <property type="protein sequence ID" value="ENSMMOP00000007189.1"/>
    <property type="gene ID" value="ENSMMOG00000005582.1"/>
</dbReference>
<keyword evidence="9" id="KW-1185">Reference proteome</keyword>